<sequence>MTREKTPIRRQFGPPADEVLARYSYGAHDGPYSAAYALGAVWTDSRTVDSEVYSARHQCSYWNRIGYDWLTTEPADLARSMRNQLPAAGSGGVRLAARFPTRSAAEKIPSITAPTPRSRHTPPRHCREPVALP</sequence>
<name>A0ABR6LXX5_9ACTN</name>
<evidence type="ECO:0000313" key="3">
    <source>
        <dbReference type="Proteomes" id="UP000530530"/>
    </source>
</evidence>
<dbReference type="RefSeq" id="WP_148717748.1">
    <property type="nucleotide sequence ID" value="NZ_CP157809.1"/>
</dbReference>
<evidence type="ECO:0000256" key="1">
    <source>
        <dbReference type="SAM" id="MobiDB-lite"/>
    </source>
</evidence>
<gene>
    <name evidence="2" type="ORF">BJY27_008167</name>
</gene>
<accession>A0ABR6LXX5</accession>
<dbReference type="EMBL" id="JACHNG010000001">
    <property type="protein sequence ID" value="MBB4787206.1"/>
    <property type="molecule type" value="Genomic_DNA"/>
</dbReference>
<proteinExistence type="predicted"/>
<keyword evidence="3" id="KW-1185">Reference proteome</keyword>
<reference evidence="2 3" key="1">
    <citation type="submission" date="2020-08" db="EMBL/GenBank/DDBJ databases">
        <title>Sequencing the genomes of 1000 actinobacteria strains.</title>
        <authorList>
            <person name="Klenk H.-P."/>
        </authorList>
    </citation>
    <scope>NUCLEOTIDE SEQUENCE [LARGE SCALE GENOMIC DNA]</scope>
    <source>
        <strain evidence="2 3">DSM 41530</strain>
    </source>
</reference>
<comment type="caution">
    <text evidence="2">The sequence shown here is derived from an EMBL/GenBank/DDBJ whole genome shotgun (WGS) entry which is preliminary data.</text>
</comment>
<evidence type="ECO:0000313" key="2">
    <source>
        <dbReference type="EMBL" id="MBB4787206.1"/>
    </source>
</evidence>
<protein>
    <submittedName>
        <fullName evidence="2">Uncharacterized protein</fullName>
    </submittedName>
</protein>
<dbReference type="Proteomes" id="UP000530530">
    <property type="component" value="Unassembled WGS sequence"/>
</dbReference>
<organism evidence="2 3">
    <name type="scientific">Streptomyces rapamycinicus</name>
    <dbReference type="NCBI Taxonomy" id="1226757"/>
    <lineage>
        <taxon>Bacteria</taxon>
        <taxon>Bacillati</taxon>
        <taxon>Actinomycetota</taxon>
        <taxon>Actinomycetes</taxon>
        <taxon>Kitasatosporales</taxon>
        <taxon>Streptomycetaceae</taxon>
        <taxon>Streptomyces</taxon>
        <taxon>Streptomyces violaceusniger group</taxon>
    </lineage>
</organism>
<feature type="region of interest" description="Disordered" evidence="1">
    <location>
        <begin position="99"/>
        <end position="133"/>
    </location>
</feature>